<dbReference type="InterPro" id="IPR041698">
    <property type="entry name" value="Methyltransf_25"/>
</dbReference>
<name>A0A381RAX0_9ZZZZ</name>
<reference evidence="3" key="1">
    <citation type="submission" date="2018-05" db="EMBL/GenBank/DDBJ databases">
        <authorList>
            <person name="Lanie J.A."/>
            <person name="Ng W.-L."/>
            <person name="Kazmierczak K.M."/>
            <person name="Andrzejewski T.M."/>
            <person name="Davidsen T.M."/>
            <person name="Wayne K.J."/>
            <person name="Tettelin H."/>
            <person name="Glass J.I."/>
            <person name="Rusch D."/>
            <person name="Podicherti R."/>
            <person name="Tsui H.-C.T."/>
            <person name="Winkler M.E."/>
        </authorList>
    </citation>
    <scope>NUCLEOTIDE SEQUENCE</scope>
</reference>
<dbReference type="Gene3D" id="3.40.50.150">
    <property type="entry name" value="Vaccinia Virus protein VP39"/>
    <property type="match status" value="1"/>
</dbReference>
<evidence type="ECO:0000313" key="3">
    <source>
        <dbReference type="EMBL" id="SUZ86543.1"/>
    </source>
</evidence>
<dbReference type="InterPro" id="IPR016461">
    <property type="entry name" value="COMT-like"/>
</dbReference>
<dbReference type="PROSITE" id="PS51683">
    <property type="entry name" value="SAM_OMT_II"/>
    <property type="match status" value="1"/>
</dbReference>
<organism evidence="3">
    <name type="scientific">marine metagenome</name>
    <dbReference type="NCBI Taxonomy" id="408172"/>
    <lineage>
        <taxon>unclassified sequences</taxon>
        <taxon>metagenomes</taxon>
        <taxon>ecological metagenomes</taxon>
    </lineage>
</organism>
<evidence type="ECO:0000256" key="1">
    <source>
        <dbReference type="ARBA" id="ARBA00022679"/>
    </source>
</evidence>
<dbReference type="SUPFAM" id="SSF53335">
    <property type="entry name" value="S-adenosyl-L-methionine-dependent methyltransferases"/>
    <property type="match status" value="1"/>
</dbReference>
<accession>A0A381RAX0</accession>
<keyword evidence="1" id="KW-0808">Transferase</keyword>
<sequence length="209" mass="24341">VRERLADLYSVSMLQRIYTSLKMMIIPFEQFAQFLPNDGVVLEVGCGYGYVSNYLSLENPARQVVGNDPALDRVDVAQGTIGNRQNIRFVAGDCRHMPEEDFDGIVIADVLHHVPYEEQAKILEDVYRKLKPGGVLVMRETDIKFRLRYFIFNYWLEMILYYGVEKLNFRKSAEWQRILEPIGFSVQHIIPNSRFFPYITALFVCTKRS</sequence>
<feature type="non-terminal residue" evidence="3">
    <location>
        <position position="1"/>
    </location>
</feature>
<evidence type="ECO:0000259" key="2">
    <source>
        <dbReference type="Pfam" id="PF13649"/>
    </source>
</evidence>
<dbReference type="PANTHER" id="PTHR43861">
    <property type="entry name" value="TRANS-ACONITATE 2-METHYLTRANSFERASE-RELATED"/>
    <property type="match status" value="1"/>
</dbReference>
<dbReference type="Pfam" id="PF13649">
    <property type="entry name" value="Methyltransf_25"/>
    <property type="match status" value="1"/>
</dbReference>
<dbReference type="InterPro" id="IPR029063">
    <property type="entry name" value="SAM-dependent_MTases_sf"/>
</dbReference>
<dbReference type="CDD" id="cd02440">
    <property type="entry name" value="AdoMet_MTases"/>
    <property type="match status" value="1"/>
</dbReference>
<feature type="domain" description="Methyltransferase" evidence="2">
    <location>
        <begin position="41"/>
        <end position="134"/>
    </location>
</feature>
<dbReference type="EMBL" id="UINC01001687">
    <property type="protein sequence ID" value="SUZ86543.1"/>
    <property type="molecule type" value="Genomic_DNA"/>
</dbReference>
<dbReference type="GO" id="GO:0008168">
    <property type="term" value="F:methyltransferase activity"/>
    <property type="evidence" value="ECO:0007669"/>
    <property type="project" value="InterPro"/>
</dbReference>
<proteinExistence type="predicted"/>
<protein>
    <recommendedName>
        <fullName evidence="2">Methyltransferase domain-containing protein</fullName>
    </recommendedName>
</protein>
<gene>
    <name evidence="3" type="ORF">METZ01_LOCUS39397</name>
</gene>
<dbReference type="AlphaFoldDB" id="A0A381RAX0"/>